<feature type="region of interest" description="Disordered" evidence="1">
    <location>
        <begin position="1"/>
        <end position="32"/>
    </location>
</feature>
<name>A0A8X7XNH1_POPTO</name>
<proteinExistence type="predicted"/>
<evidence type="ECO:0000313" key="2">
    <source>
        <dbReference type="EMBL" id="KAG6736858.1"/>
    </source>
</evidence>
<evidence type="ECO:0000256" key="1">
    <source>
        <dbReference type="SAM" id="MobiDB-lite"/>
    </source>
</evidence>
<protein>
    <submittedName>
        <fullName evidence="2">Uncharacterized protein</fullName>
    </submittedName>
</protein>
<evidence type="ECO:0000313" key="3">
    <source>
        <dbReference type="Proteomes" id="UP000886885"/>
    </source>
</evidence>
<dbReference type="OrthoDB" id="1935430at2759"/>
<reference evidence="2" key="1">
    <citation type="journal article" date="2020" name="bioRxiv">
        <title>Hybrid origin of Populus tomentosa Carr. identified through genome sequencing and phylogenomic analysis.</title>
        <authorList>
            <person name="An X."/>
            <person name="Gao K."/>
            <person name="Chen Z."/>
            <person name="Li J."/>
            <person name="Yang X."/>
            <person name="Yang X."/>
            <person name="Zhou J."/>
            <person name="Guo T."/>
            <person name="Zhao T."/>
            <person name="Huang S."/>
            <person name="Miao D."/>
            <person name="Khan W.U."/>
            <person name="Rao P."/>
            <person name="Ye M."/>
            <person name="Lei B."/>
            <person name="Liao W."/>
            <person name="Wang J."/>
            <person name="Ji L."/>
            <person name="Li Y."/>
            <person name="Guo B."/>
            <person name="Mustafa N.S."/>
            <person name="Li S."/>
            <person name="Yun Q."/>
            <person name="Keller S.R."/>
            <person name="Mao J."/>
            <person name="Zhang R."/>
            <person name="Strauss S.H."/>
        </authorList>
    </citation>
    <scope>NUCLEOTIDE SEQUENCE</scope>
    <source>
        <strain evidence="2">GM15</strain>
        <tissue evidence="2">Leaf</tissue>
    </source>
</reference>
<dbReference type="Proteomes" id="UP000886885">
    <property type="component" value="Unassembled WGS sequence"/>
</dbReference>
<organism evidence="2 3">
    <name type="scientific">Populus tomentosa</name>
    <name type="common">Chinese white poplar</name>
    <dbReference type="NCBI Taxonomy" id="118781"/>
    <lineage>
        <taxon>Eukaryota</taxon>
        <taxon>Viridiplantae</taxon>
        <taxon>Streptophyta</taxon>
        <taxon>Embryophyta</taxon>
        <taxon>Tracheophyta</taxon>
        <taxon>Spermatophyta</taxon>
        <taxon>Magnoliopsida</taxon>
        <taxon>eudicotyledons</taxon>
        <taxon>Gunneridae</taxon>
        <taxon>Pentapetalae</taxon>
        <taxon>rosids</taxon>
        <taxon>fabids</taxon>
        <taxon>Malpighiales</taxon>
        <taxon>Salicaceae</taxon>
        <taxon>Saliceae</taxon>
        <taxon>Populus</taxon>
    </lineage>
</organism>
<keyword evidence="3" id="KW-1185">Reference proteome</keyword>
<sequence>MAREAHAERARRKRSVEEKQPSSFPSLPGPKAVQSFLPGRGLEVPTTTPHLALHIYRANPCPVPGRAKGLQSLFLIPIFAQAKEAVTYSGGRVEPRDVERLLVLFILYRVENLSST</sequence>
<accession>A0A8X7XNH1</accession>
<gene>
    <name evidence="2" type="ORF">POTOM_060252</name>
</gene>
<dbReference type="AlphaFoldDB" id="A0A8X7XNH1"/>
<comment type="caution">
    <text evidence="2">The sequence shown here is derived from an EMBL/GenBank/DDBJ whole genome shotgun (WGS) entry which is preliminary data.</text>
</comment>
<keyword evidence="2" id="KW-0496">Mitochondrion</keyword>
<dbReference type="EMBL" id="JAAWWB010000449">
    <property type="protein sequence ID" value="KAG6736858.1"/>
    <property type="molecule type" value="Genomic_DNA"/>
</dbReference>
<geneLocation type="mitochondrion" evidence="2"/>